<accession>A0AC35GXL1</accession>
<organism evidence="1 2">
    <name type="scientific">Panagrolaimus sp. PS1159</name>
    <dbReference type="NCBI Taxonomy" id="55785"/>
    <lineage>
        <taxon>Eukaryota</taxon>
        <taxon>Metazoa</taxon>
        <taxon>Ecdysozoa</taxon>
        <taxon>Nematoda</taxon>
        <taxon>Chromadorea</taxon>
        <taxon>Rhabditida</taxon>
        <taxon>Tylenchina</taxon>
        <taxon>Panagrolaimomorpha</taxon>
        <taxon>Panagrolaimoidea</taxon>
        <taxon>Panagrolaimidae</taxon>
        <taxon>Panagrolaimus</taxon>
    </lineage>
</organism>
<name>A0AC35GXL1_9BILA</name>
<evidence type="ECO:0000313" key="1">
    <source>
        <dbReference type="Proteomes" id="UP000887580"/>
    </source>
</evidence>
<evidence type="ECO:0000313" key="2">
    <source>
        <dbReference type="WBParaSite" id="PS1159_v2.g98.t1"/>
    </source>
</evidence>
<proteinExistence type="predicted"/>
<dbReference type="Proteomes" id="UP000887580">
    <property type="component" value="Unplaced"/>
</dbReference>
<sequence length="315" mass="36636">MPVLIPEILFAIGKQIIENRDSETDLTKFVISGKESFQAARSVFASIKNLKINHCHFAIGWKKEYSEYNFRKIPKCLMYCIGGCVKKLYFKQQINSFFQPIIDKVIEQKQLISFSTSSKFYKCEDILFLKNFLPQFSKTLKELSIPNQAMSGILRDSFRLKTLIFQNGCNRGLYFMLRSFPNTNEKSPFLFSVEHLLFKDISGHLHSSFDNYISVIRLFPSLKRLDFIMKCEDLNSLEIDIKVLSKLIKRTKYEFPQNVIYNVLLQKPLLNEIETVLQNGVCKKFKYDSSNQKYHCFGRSFAKRGAPPSTKGLEL</sequence>
<protein>
    <submittedName>
        <fullName evidence="2">Uncharacterized protein</fullName>
    </submittedName>
</protein>
<dbReference type="WBParaSite" id="PS1159_v2.g98.t1">
    <property type="protein sequence ID" value="PS1159_v2.g98.t1"/>
    <property type="gene ID" value="PS1159_v2.g98"/>
</dbReference>
<reference evidence="2" key="1">
    <citation type="submission" date="2022-11" db="UniProtKB">
        <authorList>
            <consortium name="WormBaseParasite"/>
        </authorList>
    </citation>
    <scope>IDENTIFICATION</scope>
</reference>